<evidence type="ECO:0000313" key="1">
    <source>
        <dbReference type="EMBL" id="MER7178890.1"/>
    </source>
</evidence>
<dbReference type="Proteomes" id="UP001474181">
    <property type="component" value="Unassembled WGS sequence"/>
</dbReference>
<proteinExistence type="predicted"/>
<gene>
    <name evidence="1" type="ORF">ABT404_05315</name>
</gene>
<reference evidence="1 2" key="1">
    <citation type="submission" date="2024-06" db="EMBL/GenBank/DDBJ databases">
        <title>The Natural Products Discovery Center: Release of the First 8490 Sequenced Strains for Exploring Actinobacteria Biosynthetic Diversity.</title>
        <authorList>
            <person name="Kalkreuter E."/>
            <person name="Kautsar S.A."/>
            <person name="Yang D."/>
            <person name="Bader C.D."/>
            <person name="Teijaro C.N."/>
            <person name="Fluegel L."/>
            <person name="Davis C.M."/>
            <person name="Simpson J.R."/>
            <person name="Lauterbach L."/>
            <person name="Steele A.D."/>
            <person name="Gui C."/>
            <person name="Meng S."/>
            <person name="Li G."/>
            <person name="Viehrig K."/>
            <person name="Ye F."/>
            <person name="Su P."/>
            <person name="Kiefer A.F."/>
            <person name="Nichols A."/>
            <person name="Cepeda A.J."/>
            <person name="Yan W."/>
            <person name="Fan B."/>
            <person name="Jiang Y."/>
            <person name="Adhikari A."/>
            <person name="Zheng C.-J."/>
            <person name="Schuster L."/>
            <person name="Cowan T.M."/>
            <person name="Smanski M.J."/>
            <person name="Chevrette M.G."/>
            <person name="De Carvalho L.P.S."/>
            <person name="Shen B."/>
        </authorList>
    </citation>
    <scope>NUCLEOTIDE SEQUENCE [LARGE SCALE GENOMIC DNA]</scope>
    <source>
        <strain evidence="1 2">NPDC000234</strain>
    </source>
</reference>
<evidence type="ECO:0000313" key="2">
    <source>
        <dbReference type="Proteomes" id="UP001474181"/>
    </source>
</evidence>
<dbReference type="EMBL" id="JBEPEK010000023">
    <property type="protein sequence ID" value="MER7178890.1"/>
    <property type="molecule type" value="Genomic_DNA"/>
</dbReference>
<accession>A0ABV1WQX0</accession>
<sequence length="49" mass="4784">MEVLITAISGLASAIAAIVYALGGIQGPPSTVVAPKPATSVNTTDSGSW</sequence>
<comment type="caution">
    <text evidence="1">The sequence shown here is derived from an EMBL/GenBank/DDBJ whole genome shotgun (WGS) entry which is preliminary data.</text>
</comment>
<name>A0ABV1WQX0_9ACTN</name>
<evidence type="ECO:0008006" key="3">
    <source>
        <dbReference type="Google" id="ProtNLM"/>
    </source>
</evidence>
<keyword evidence="2" id="KW-1185">Reference proteome</keyword>
<dbReference type="RefSeq" id="WP_350777622.1">
    <property type="nucleotide sequence ID" value="NZ_JBEPEK010000023.1"/>
</dbReference>
<protein>
    <recommendedName>
        <fullName evidence="3">Secreted protein</fullName>
    </recommendedName>
</protein>
<organism evidence="1 2">
    <name type="scientific">Streptomyces hyaluromycini</name>
    <dbReference type="NCBI Taxonomy" id="1377993"/>
    <lineage>
        <taxon>Bacteria</taxon>
        <taxon>Bacillati</taxon>
        <taxon>Actinomycetota</taxon>
        <taxon>Actinomycetes</taxon>
        <taxon>Kitasatosporales</taxon>
        <taxon>Streptomycetaceae</taxon>
        <taxon>Streptomyces</taxon>
    </lineage>
</organism>